<protein>
    <submittedName>
        <fullName evidence="1">Enterochelin esterase</fullName>
    </submittedName>
</protein>
<dbReference type="Proteomes" id="UP000614410">
    <property type="component" value="Unassembled WGS sequence"/>
</dbReference>
<dbReference type="InterPro" id="IPR000801">
    <property type="entry name" value="Esterase-like"/>
</dbReference>
<evidence type="ECO:0000313" key="1">
    <source>
        <dbReference type="EMBL" id="MBJ7609635.1"/>
    </source>
</evidence>
<evidence type="ECO:0000313" key="2">
    <source>
        <dbReference type="Proteomes" id="UP000614410"/>
    </source>
</evidence>
<organism evidence="1 2">
    <name type="scientific">Candidatus Amunia macphersoniae</name>
    <dbReference type="NCBI Taxonomy" id="3127014"/>
    <lineage>
        <taxon>Bacteria</taxon>
        <taxon>Bacillati</taxon>
        <taxon>Candidatus Dormiibacterota</taxon>
        <taxon>Candidatus Dormibacteria</taxon>
        <taxon>Candidatus Aeolococcales</taxon>
        <taxon>Candidatus Aeolococcaceae</taxon>
        <taxon>Candidatus Amunia</taxon>
    </lineage>
</organism>
<reference evidence="1 2" key="1">
    <citation type="submission" date="2020-10" db="EMBL/GenBank/DDBJ databases">
        <title>Ca. Dormibacterota MAGs.</title>
        <authorList>
            <person name="Montgomery K."/>
        </authorList>
    </citation>
    <scope>NUCLEOTIDE SEQUENCE [LARGE SCALE GENOMIC DNA]</scope>
    <source>
        <strain evidence="1">Mitchell_Peninsula_5</strain>
    </source>
</reference>
<dbReference type="InterPro" id="IPR013783">
    <property type="entry name" value="Ig-like_fold"/>
</dbReference>
<dbReference type="Pfam" id="PF00756">
    <property type="entry name" value="Esterase"/>
    <property type="match status" value="1"/>
</dbReference>
<dbReference type="PANTHER" id="PTHR48098">
    <property type="entry name" value="ENTEROCHELIN ESTERASE-RELATED"/>
    <property type="match status" value="1"/>
</dbReference>
<dbReference type="InterPro" id="IPR029058">
    <property type="entry name" value="AB_hydrolase_fold"/>
</dbReference>
<proteinExistence type="predicted"/>
<dbReference type="PANTHER" id="PTHR48098:SF6">
    <property type="entry name" value="FERRI-BACILLIBACTIN ESTERASE BESA"/>
    <property type="match status" value="1"/>
</dbReference>
<dbReference type="InterPro" id="IPR050583">
    <property type="entry name" value="Mycobacterial_A85_antigen"/>
</dbReference>
<dbReference type="Gene3D" id="3.40.50.1820">
    <property type="entry name" value="alpha/beta hydrolase"/>
    <property type="match status" value="1"/>
</dbReference>
<dbReference type="AlphaFoldDB" id="A0A934NG89"/>
<dbReference type="SUPFAM" id="SSF81296">
    <property type="entry name" value="E set domains"/>
    <property type="match status" value="1"/>
</dbReference>
<accession>A0A934NG89</accession>
<dbReference type="InterPro" id="IPR014756">
    <property type="entry name" value="Ig_E-set"/>
</dbReference>
<dbReference type="SUPFAM" id="SSF53474">
    <property type="entry name" value="alpha/beta-Hydrolases"/>
    <property type="match status" value="1"/>
</dbReference>
<gene>
    <name evidence="1" type="ORF">JF887_09460</name>
</gene>
<dbReference type="EMBL" id="JAEKNN010000050">
    <property type="protein sequence ID" value="MBJ7609635.1"/>
    <property type="molecule type" value="Genomic_DNA"/>
</dbReference>
<name>A0A934NG89_9BACT</name>
<dbReference type="Gene3D" id="2.60.40.10">
    <property type="entry name" value="Immunoglobulins"/>
    <property type="match status" value="1"/>
</dbReference>
<comment type="caution">
    <text evidence="1">The sequence shown here is derived from an EMBL/GenBank/DDBJ whole genome shotgun (WGS) entry which is preliminary data.</text>
</comment>
<sequence>MPLVEGTGATFLFRGPADGVAVDHGVVGIPRPLPMRRLRGTDLWYAPVELPPGARIEYRVLVTHGDRVESVLDPLNRRQVTGPMSQMSVLETKGYTTPWWAVYNPASVPGDLTNLTFDSRALRREAHVSLYLPARMRQDDRLPLLVLNDGGDFIDHANLRVVLDNLMDSRLMADCVVALTHPQDRLREYGAGAAHSRFLTGELVPLLERRLPLRGEPAGRALAGASFGGIAALTAAVRAPGFYGGVLLQSPSLLFTLVGRGHEGGPVWDPVVRFTNSIRANPQRVAERIFVSYGAFEQSAPRILAMVDTLQHMADEVRVVESLDGHTWTGWRDRMLDGLGWLFPGDARFVYP</sequence>